<evidence type="ECO:0000313" key="1">
    <source>
        <dbReference type="EMBL" id="QHU10357.1"/>
    </source>
</evidence>
<evidence type="ECO:0008006" key="2">
    <source>
        <dbReference type="Google" id="ProtNLM"/>
    </source>
</evidence>
<accession>A0A6C0K139</accession>
<organism evidence="1">
    <name type="scientific">viral metagenome</name>
    <dbReference type="NCBI Taxonomy" id="1070528"/>
    <lineage>
        <taxon>unclassified sequences</taxon>
        <taxon>metagenomes</taxon>
        <taxon>organismal metagenomes</taxon>
    </lineage>
</organism>
<reference evidence="1" key="1">
    <citation type="journal article" date="2020" name="Nature">
        <title>Giant virus diversity and host interactions through global metagenomics.</title>
        <authorList>
            <person name="Schulz F."/>
            <person name="Roux S."/>
            <person name="Paez-Espino D."/>
            <person name="Jungbluth S."/>
            <person name="Walsh D.A."/>
            <person name="Denef V.J."/>
            <person name="McMahon K.D."/>
            <person name="Konstantinidis K.T."/>
            <person name="Eloe-Fadrosh E.A."/>
            <person name="Kyrpides N.C."/>
            <person name="Woyke T."/>
        </authorList>
    </citation>
    <scope>NUCLEOTIDE SEQUENCE</scope>
    <source>
        <strain evidence="1">GVMAG-S-1101164-67</strain>
    </source>
</reference>
<dbReference type="AlphaFoldDB" id="A0A6C0K139"/>
<name>A0A6C0K139_9ZZZZ</name>
<proteinExistence type="predicted"/>
<dbReference type="InterPro" id="IPR008964">
    <property type="entry name" value="Invasin/intimin_cell_adhesion"/>
</dbReference>
<protein>
    <recommendedName>
        <fullName evidence="2">BIG2 domain-containing protein</fullName>
    </recommendedName>
</protein>
<dbReference type="EMBL" id="MN740754">
    <property type="protein sequence ID" value="QHU10357.1"/>
    <property type="molecule type" value="Genomic_DNA"/>
</dbReference>
<dbReference type="Gene3D" id="2.60.40.1080">
    <property type="match status" value="1"/>
</dbReference>
<dbReference type="SUPFAM" id="SSF49373">
    <property type="entry name" value="Invasin/intimin cell-adhesion fragments"/>
    <property type="match status" value="1"/>
</dbReference>
<sequence>MGFSITDLNLIVFKETINPILNNFDNVMVSSSNINTVITINPPYSTSNGRFSYEIDNTDVAIVIGVNSNNSVKIYLLSDGSCNITATQSSYGVYGSASISCTLTTIPPLIPVLTQIDDIVIEYGTNNNKYTLPIPYSSNNETNKFTYTSNNTSIISIIGREATILSASTNPIIITVTQDKSKSYVSASITFLFTIMKSTPTITLPITSYSISAGSFILKPLSNSLGAFKYSCTSPIITILDNNVTINNSGTCNVVIYQYPDNNYNETTITVTLSISNKKYPILVWDSSFSYIYGKSPVELTPPISTNNEGVFRYLSDNTNIVNVYKNQNNIWVMEILSPGTARIIAIQEETSSYVSAQISSTVTVLNKYSPILVWDSSFSYTYNRSPIELTQPTSSNTEGVFSYSSDNTNVVTVYKNQNNILLMQILSPGTATIIATQEETTLYASAQISSIVTISSIDHITPVLEWNSSFSYIYGKSPVEITPPTSTNNEGVFSYSSDNTTVVNVYKNQNNIWVMEILSPGTATIIATQEETTLYASAQISSIVNISLPDYKNPCVVNTGNDLLYAIYNTNTSFIECDSDLYSVNILASSNNVYIYSNSKIAITN</sequence>